<keyword evidence="4" id="KW-0472">Membrane</keyword>
<evidence type="ECO:0000313" key="7">
    <source>
        <dbReference type="EMBL" id="KLK94057.1"/>
    </source>
</evidence>
<dbReference type="InterPro" id="IPR004090">
    <property type="entry name" value="Chemotax_Me-accpt_rcpt"/>
</dbReference>
<dbReference type="SUPFAM" id="SSF58104">
    <property type="entry name" value="Methyl-accepting chemotaxis protein (MCP) signaling domain"/>
    <property type="match status" value="1"/>
</dbReference>
<feature type="domain" description="HAMP" evidence="6">
    <location>
        <begin position="58"/>
        <end position="107"/>
    </location>
</feature>
<gene>
    <name evidence="7" type="ORF">AA309_06280</name>
</gene>
<comment type="caution">
    <text evidence="7">The sequence shown here is derived from an EMBL/GenBank/DDBJ whole genome shotgun (WGS) entry which is preliminary data.</text>
</comment>
<dbReference type="PRINTS" id="PR00260">
    <property type="entry name" value="CHEMTRNSDUCR"/>
</dbReference>
<dbReference type="PROSITE" id="PS50885">
    <property type="entry name" value="HAMP"/>
    <property type="match status" value="1"/>
</dbReference>
<keyword evidence="4" id="KW-1133">Transmembrane helix</keyword>
<comment type="similarity">
    <text evidence="2">Belongs to the methyl-accepting chemotaxis (MCP) protein family.</text>
</comment>
<dbReference type="Gene3D" id="1.10.287.950">
    <property type="entry name" value="Methyl-accepting chemotaxis protein"/>
    <property type="match status" value="1"/>
</dbReference>
<dbReference type="PANTHER" id="PTHR32089">
    <property type="entry name" value="METHYL-ACCEPTING CHEMOTAXIS PROTEIN MCPB"/>
    <property type="match status" value="1"/>
</dbReference>
<keyword evidence="4" id="KW-0812">Transmembrane</keyword>
<feature type="transmembrane region" description="Helical" evidence="4">
    <location>
        <begin position="37"/>
        <end position="54"/>
    </location>
</feature>
<dbReference type="GO" id="GO:0004888">
    <property type="term" value="F:transmembrane signaling receptor activity"/>
    <property type="evidence" value="ECO:0007669"/>
    <property type="project" value="InterPro"/>
</dbReference>
<dbReference type="AlphaFoldDB" id="A0A0H1RN13"/>
<protein>
    <recommendedName>
        <fullName evidence="9">Chemotaxis protein</fullName>
    </recommendedName>
</protein>
<evidence type="ECO:0000259" key="6">
    <source>
        <dbReference type="PROSITE" id="PS50885"/>
    </source>
</evidence>
<dbReference type="GO" id="GO:0006935">
    <property type="term" value="P:chemotaxis"/>
    <property type="evidence" value="ECO:0007669"/>
    <property type="project" value="InterPro"/>
</dbReference>
<name>A0A0H1RN13_9HYPH</name>
<keyword evidence="1 3" id="KW-0807">Transducer</keyword>
<dbReference type="PROSITE" id="PS50111">
    <property type="entry name" value="CHEMOTAXIS_TRANSDUC_2"/>
    <property type="match status" value="1"/>
</dbReference>
<dbReference type="GO" id="GO:0016020">
    <property type="term" value="C:membrane"/>
    <property type="evidence" value="ECO:0007669"/>
    <property type="project" value="InterPro"/>
</dbReference>
<evidence type="ECO:0000256" key="3">
    <source>
        <dbReference type="PROSITE-ProRule" id="PRU00284"/>
    </source>
</evidence>
<reference evidence="7 8" key="1">
    <citation type="submission" date="2015-05" db="EMBL/GenBank/DDBJ databases">
        <title>Draft genome sequence of Microvirga vignae strain BR3299, a novel nitrogen fixing bacteria isolated from Brazil semi-aired region.</title>
        <authorList>
            <person name="Zilli J.E."/>
            <person name="Passos S.R."/>
            <person name="Leite J."/>
            <person name="Baldani J.I."/>
            <person name="Xavier G.R."/>
            <person name="Rumjaneck N.G."/>
            <person name="Simoes-Araujo J.L."/>
        </authorList>
    </citation>
    <scope>NUCLEOTIDE SEQUENCE [LARGE SCALE GENOMIC DNA]</scope>
    <source>
        <strain evidence="7 8">BR3299</strain>
    </source>
</reference>
<dbReference type="RefSeq" id="WP_047188098.1">
    <property type="nucleotide sequence ID" value="NZ_LCYG01000016.1"/>
</dbReference>
<dbReference type="InterPro" id="IPR003660">
    <property type="entry name" value="HAMP_dom"/>
</dbReference>
<evidence type="ECO:0000256" key="1">
    <source>
        <dbReference type="ARBA" id="ARBA00023224"/>
    </source>
</evidence>
<evidence type="ECO:0000259" key="5">
    <source>
        <dbReference type="PROSITE" id="PS50111"/>
    </source>
</evidence>
<proteinExistence type="inferred from homology"/>
<dbReference type="STRING" id="1225564.AA309_06280"/>
<evidence type="ECO:0000313" key="8">
    <source>
        <dbReference type="Proteomes" id="UP000035489"/>
    </source>
</evidence>
<evidence type="ECO:0000256" key="2">
    <source>
        <dbReference type="ARBA" id="ARBA00029447"/>
    </source>
</evidence>
<dbReference type="GO" id="GO:0007165">
    <property type="term" value="P:signal transduction"/>
    <property type="evidence" value="ECO:0007669"/>
    <property type="project" value="UniProtKB-KW"/>
</dbReference>
<keyword evidence="8" id="KW-1185">Reference proteome</keyword>
<dbReference type="EMBL" id="LCYG01000016">
    <property type="protein sequence ID" value="KLK94057.1"/>
    <property type="molecule type" value="Genomic_DNA"/>
</dbReference>
<dbReference type="SMART" id="SM00283">
    <property type="entry name" value="MA"/>
    <property type="match status" value="1"/>
</dbReference>
<dbReference type="InterPro" id="IPR004089">
    <property type="entry name" value="MCPsignal_dom"/>
</dbReference>
<feature type="domain" description="Methyl-accepting transducer" evidence="5">
    <location>
        <begin position="176"/>
        <end position="398"/>
    </location>
</feature>
<accession>A0A0H1RN13</accession>
<dbReference type="PANTHER" id="PTHR32089:SF112">
    <property type="entry name" value="LYSOZYME-LIKE PROTEIN-RELATED"/>
    <property type="match status" value="1"/>
</dbReference>
<sequence>MMNLSSLSKASTGFAVAALAVTGQVIATLITGSMPSIALLVADIGFIFGGMMLLRTYRALATATEILDRVGHGDLEARVIGSKEGGALGKLHGTINDATDRIDAYIRESSAAMNAVRNNQYFRRILPDGLHGAMLHGTSIINEASHIIEGRLAAFNESTAEFEGAINTIVKALSESSSNMSTMASALQEGATLTDDRTNLVASTAAEMAVNVQTVAAAVTQLAASAQEIGTEADHSAMRARQAAQEAQSTGAIVNGLNNAVERISTVVGLITSIAEQTNLLALNATIEAARAGEAGRGFAVVAQEVKALATQTAKATEEIANEISELRSASTAAVSAVAEISTIVADIDHATSRIAQSISGQTAATAEIARSVEQTSVGTQGVTDNIQSVSQNTAETKHLAGLVLDTSREVAVQGEHLAEQVRKFLVALRRGPMDRRQNEISDFKGGERHLRALPRAA</sequence>
<evidence type="ECO:0008006" key="9">
    <source>
        <dbReference type="Google" id="ProtNLM"/>
    </source>
</evidence>
<dbReference type="OrthoDB" id="5179380at2"/>
<organism evidence="7 8">
    <name type="scientific">Microvirga vignae</name>
    <dbReference type="NCBI Taxonomy" id="1225564"/>
    <lineage>
        <taxon>Bacteria</taxon>
        <taxon>Pseudomonadati</taxon>
        <taxon>Pseudomonadota</taxon>
        <taxon>Alphaproteobacteria</taxon>
        <taxon>Hyphomicrobiales</taxon>
        <taxon>Methylobacteriaceae</taxon>
        <taxon>Microvirga</taxon>
    </lineage>
</organism>
<dbReference type="Proteomes" id="UP000035489">
    <property type="component" value="Unassembled WGS sequence"/>
</dbReference>
<dbReference type="Pfam" id="PF00015">
    <property type="entry name" value="MCPsignal"/>
    <property type="match status" value="1"/>
</dbReference>
<dbReference type="PATRIC" id="fig|1225564.3.peg.1730"/>
<evidence type="ECO:0000256" key="4">
    <source>
        <dbReference type="SAM" id="Phobius"/>
    </source>
</evidence>